<gene>
    <name evidence="2" type="ORF">GCM10022252_34840</name>
</gene>
<name>A0ABP8AXC5_9ACTN</name>
<keyword evidence="3" id="KW-1185">Reference proteome</keyword>
<sequence length="137" mass="15268">MRVTQDATEGQNENQRGDGVITDATAESQERALAVVHRLLTEHGIRAHRHTTISLGLYGNHVNLPTWPNRPDSRTWVKRHPPELTVIGSLGRRDITVTMGPRSGCYLVSFRNGADLRTVRQEQPEKVVDLILAARGT</sequence>
<comment type="caution">
    <text evidence="2">The sequence shown here is derived from an EMBL/GenBank/DDBJ whole genome shotgun (WGS) entry which is preliminary data.</text>
</comment>
<proteinExistence type="predicted"/>
<evidence type="ECO:0008006" key="4">
    <source>
        <dbReference type="Google" id="ProtNLM"/>
    </source>
</evidence>
<feature type="compositionally biased region" description="Polar residues" evidence="1">
    <location>
        <begin position="1"/>
        <end position="14"/>
    </location>
</feature>
<reference evidence="3" key="1">
    <citation type="journal article" date="2019" name="Int. J. Syst. Evol. Microbiol.">
        <title>The Global Catalogue of Microorganisms (GCM) 10K type strain sequencing project: providing services to taxonomists for standard genome sequencing and annotation.</title>
        <authorList>
            <consortium name="The Broad Institute Genomics Platform"/>
            <consortium name="The Broad Institute Genome Sequencing Center for Infectious Disease"/>
            <person name="Wu L."/>
            <person name="Ma J."/>
        </authorList>
    </citation>
    <scope>NUCLEOTIDE SEQUENCE [LARGE SCALE GENOMIC DNA]</scope>
    <source>
        <strain evidence="3">JCM 17388</strain>
    </source>
</reference>
<dbReference type="EMBL" id="BAABAQ010000005">
    <property type="protein sequence ID" value="GAA4192822.1"/>
    <property type="molecule type" value="Genomic_DNA"/>
</dbReference>
<evidence type="ECO:0000313" key="3">
    <source>
        <dbReference type="Proteomes" id="UP001501251"/>
    </source>
</evidence>
<feature type="region of interest" description="Disordered" evidence="1">
    <location>
        <begin position="1"/>
        <end position="21"/>
    </location>
</feature>
<organism evidence="2 3">
    <name type="scientific">Streptosporangium oxazolinicum</name>
    <dbReference type="NCBI Taxonomy" id="909287"/>
    <lineage>
        <taxon>Bacteria</taxon>
        <taxon>Bacillati</taxon>
        <taxon>Actinomycetota</taxon>
        <taxon>Actinomycetes</taxon>
        <taxon>Streptosporangiales</taxon>
        <taxon>Streptosporangiaceae</taxon>
        <taxon>Streptosporangium</taxon>
    </lineage>
</organism>
<protein>
    <recommendedName>
        <fullName evidence="4">DUF5753 domain-containing protein</fullName>
    </recommendedName>
</protein>
<evidence type="ECO:0000313" key="2">
    <source>
        <dbReference type="EMBL" id="GAA4192822.1"/>
    </source>
</evidence>
<evidence type="ECO:0000256" key="1">
    <source>
        <dbReference type="SAM" id="MobiDB-lite"/>
    </source>
</evidence>
<dbReference type="Proteomes" id="UP001501251">
    <property type="component" value="Unassembled WGS sequence"/>
</dbReference>
<accession>A0ABP8AXC5</accession>
<dbReference type="RefSeq" id="WP_344918942.1">
    <property type="nucleotide sequence ID" value="NZ_BAABAQ010000005.1"/>
</dbReference>